<evidence type="ECO:0000313" key="10">
    <source>
        <dbReference type="Proteomes" id="UP001057998"/>
    </source>
</evidence>
<dbReference type="PROSITE" id="PS50928">
    <property type="entry name" value="ABC_TM1"/>
    <property type="match status" value="1"/>
</dbReference>
<keyword evidence="4 7" id="KW-0812">Transmembrane</keyword>
<evidence type="ECO:0000256" key="3">
    <source>
        <dbReference type="ARBA" id="ARBA00022475"/>
    </source>
</evidence>
<dbReference type="RefSeq" id="WP_255390960.1">
    <property type="nucleotide sequence ID" value="NZ_CP101509.1"/>
</dbReference>
<keyword evidence="2 7" id="KW-0813">Transport</keyword>
<comment type="subcellular location">
    <subcellularLocation>
        <location evidence="1 7">Cell membrane</location>
        <topology evidence="1 7">Multi-pass membrane protein</topology>
    </subcellularLocation>
</comment>
<dbReference type="Proteomes" id="UP001057998">
    <property type="component" value="Chromosome 2"/>
</dbReference>
<feature type="transmembrane region" description="Helical" evidence="7">
    <location>
        <begin position="149"/>
        <end position="170"/>
    </location>
</feature>
<comment type="similarity">
    <text evidence="7">Belongs to the binding-protein-dependent transport system permease family.</text>
</comment>
<feature type="domain" description="ABC transmembrane type-1" evidence="8">
    <location>
        <begin position="85"/>
        <end position="274"/>
    </location>
</feature>
<keyword evidence="6 7" id="KW-0472">Membrane</keyword>
<evidence type="ECO:0000256" key="1">
    <source>
        <dbReference type="ARBA" id="ARBA00004651"/>
    </source>
</evidence>
<feature type="transmembrane region" description="Helical" evidence="7">
    <location>
        <begin position="84"/>
        <end position="108"/>
    </location>
</feature>
<dbReference type="CDD" id="cd06261">
    <property type="entry name" value="TM_PBP2"/>
    <property type="match status" value="1"/>
</dbReference>
<evidence type="ECO:0000256" key="2">
    <source>
        <dbReference type="ARBA" id="ARBA00022448"/>
    </source>
</evidence>
<feature type="transmembrane region" description="Helical" evidence="7">
    <location>
        <begin position="120"/>
        <end position="143"/>
    </location>
</feature>
<feature type="transmembrane region" description="Helical" evidence="7">
    <location>
        <begin position="24"/>
        <end position="46"/>
    </location>
</feature>
<dbReference type="InterPro" id="IPR035906">
    <property type="entry name" value="MetI-like_sf"/>
</dbReference>
<keyword evidence="5 7" id="KW-1133">Transmembrane helix</keyword>
<evidence type="ECO:0000313" key="9">
    <source>
        <dbReference type="EMBL" id="UTV29642.1"/>
    </source>
</evidence>
<dbReference type="InterPro" id="IPR000515">
    <property type="entry name" value="MetI-like"/>
</dbReference>
<evidence type="ECO:0000256" key="5">
    <source>
        <dbReference type="ARBA" id="ARBA00022989"/>
    </source>
</evidence>
<dbReference type="SUPFAM" id="SSF161098">
    <property type="entry name" value="MetI-like"/>
    <property type="match status" value="1"/>
</dbReference>
<keyword evidence="10" id="KW-1185">Reference proteome</keyword>
<dbReference type="Pfam" id="PF00528">
    <property type="entry name" value="BPD_transp_1"/>
    <property type="match status" value="1"/>
</dbReference>
<dbReference type="EMBL" id="CP101509">
    <property type="protein sequence ID" value="UTV29642.1"/>
    <property type="molecule type" value="Genomic_DNA"/>
</dbReference>
<dbReference type="PANTHER" id="PTHR43744">
    <property type="entry name" value="ABC TRANSPORTER PERMEASE PROTEIN MG189-RELATED-RELATED"/>
    <property type="match status" value="1"/>
</dbReference>
<sequence length="289" mass="31839">MTTTTLSTRHGAKSIQSRIGGGKLLVYGFMLLATVATILPFIWMILTSVKTQSEALSIPPQVFPQTWQLSAYEKIIAELPFVQFYINSVLVTLAIVLLQTLIAAMAAYGFARLRFPGRDAIFLICVSILMVPGQIFLIPQFLIVQKMGLLNTLTGLVLPGLFSIYGAFLLRQFFISVPKEIEEAAIVDGLNHFQIFYKIMLPLIRPGIIACVIINGLWSWNNLMWPLIVNTSFDKMTLPVGLASLSSRAGVEYPMLMAGALMAIVPMLLLYMVFQKQFIEGAASAGVKG</sequence>
<dbReference type="PANTHER" id="PTHR43744:SF12">
    <property type="entry name" value="ABC TRANSPORTER PERMEASE PROTEIN MG189-RELATED"/>
    <property type="match status" value="1"/>
</dbReference>
<evidence type="ECO:0000256" key="4">
    <source>
        <dbReference type="ARBA" id="ARBA00022692"/>
    </source>
</evidence>
<proteinExistence type="inferred from homology"/>
<feature type="transmembrane region" description="Helical" evidence="7">
    <location>
        <begin position="253"/>
        <end position="274"/>
    </location>
</feature>
<feature type="transmembrane region" description="Helical" evidence="7">
    <location>
        <begin position="203"/>
        <end position="220"/>
    </location>
</feature>
<gene>
    <name evidence="9" type="ORF">NNL38_21765</name>
</gene>
<accession>A0ABY5GK81</accession>
<dbReference type="Gene3D" id="1.10.3720.10">
    <property type="entry name" value="MetI-like"/>
    <property type="match status" value="1"/>
</dbReference>
<evidence type="ECO:0000256" key="7">
    <source>
        <dbReference type="RuleBase" id="RU363032"/>
    </source>
</evidence>
<organism evidence="9 10">
    <name type="scientific">Photobacterium atrarenae</name>
    <dbReference type="NCBI Taxonomy" id="865757"/>
    <lineage>
        <taxon>Bacteria</taxon>
        <taxon>Pseudomonadati</taxon>
        <taxon>Pseudomonadota</taxon>
        <taxon>Gammaproteobacteria</taxon>
        <taxon>Vibrionales</taxon>
        <taxon>Vibrionaceae</taxon>
        <taxon>Photobacterium</taxon>
    </lineage>
</organism>
<reference evidence="9" key="1">
    <citation type="submission" date="2022-07" db="EMBL/GenBank/DDBJ databases">
        <title>Genome sequencing of Photobacterium atrarenae GJH2-4.</title>
        <authorList>
            <person name="Park S.-J."/>
        </authorList>
    </citation>
    <scope>NUCLEOTIDE SEQUENCE</scope>
    <source>
        <strain evidence="9">GJH2-4</strain>
    </source>
</reference>
<name>A0ABY5GK81_9GAMM</name>
<keyword evidence="3" id="KW-1003">Cell membrane</keyword>
<evidence type="ECO:0000259" key="8">
    <source>
        <dbReference type="PROSITE" id="PS50928"/>
    </source>
</evidence>
<protein>
    <submittedName>
        <fullName evidence="9">Carbohydrate ABC transporter permease</fullName>
    </submittedName>
</protein>
<evidence type="ECO:0000256" key="6">
    <source>
        <dbReference type="ARBA" id="ARBA00023136"/>
    </source>
</evidence>